<protein>
    <submittedName>
        <fullName evidence="1">Uncharacterized protein</fullName>
    </submittedName>
</protein>
<evidence type="ECO:0000313" key="1">
    <source>
        <dbReference type="EMBL" id="KAH3847963.1"/>
    </source>
</evidence>
<sequence length="78" mass="8879">MMYRIAHSLVDVTTTYLIPISSAQGHGTCYLVPFARTDSYQKSFFPDTIMIWNRLPRTIVSCSSVNSFKEEVQSISLK</sequence>
<comment type="caution">
    <text evidence="1">The sequence shown here is derived from an EMBL/GenBank/DDBJ whole genome shotgun (WGS) entry which is preliminary data.</text>
</comment>
<accession>A0A9D4QYW8</accession>
<proteinExistence type="predicted"/>
<reference evidence="1" key="2">
    <citation type="submission" date="2020-11" db="EMBL/GenBank/DDBJ databases">
        <authorList>
            <person name="McCartney M.A."/>
            <person name="Auch B."/>
            <person name="Kono T."/>
            <person name="Mallez S."/>
            <person name="Becker A."/>
            <person name="Gohl D.M."/>
            <person name="Silverstein K.A.T."/>
            <person name="Koren S."/>
            <person name="Bechman K.B."/>
            <person name="Herman A."/>
            <person name="Abrahante J.E."/>
            <person name="Garbe J."/>
        </authorList>
    </citation>
    <scope>NUCLEOTIDE SEQUENCE</scope>
    <source>
        <strain evidence="1">Duluth1</strain>
        <tissue evidence="1">Whole animal</tissue>
    </source>
</reference>
<gene>
    <name evidence="1" type="ORF">DPMN_090299</name>
</gene>
<evidence type="ECO:0000313" key="2">
    <source>
        <dbReference type="Proteomes" id="UP000828390"/>
    </source>
</evidence>
<organism evidence="1 2">
    <name type="scientific">Dreissena polymorpha</name>
    <name type="common">Zebra mussel</name>
    <name type="synonym">Mytilus polymorpha</name>
    <dbReference type="NCBI Taxonomy" id="45954"/>
    <lineage>
        <taxon>Eukaryota</taxon>
        <taxon>Metazoa</taxon>
        <taxon>Spiralia</taxon>
        <taxon>Lophotrochozoa</taxon>
        <taxon>Mollusca</taxon>
        <taxon>Bivalvia</taxon>
        <taxon>Autobranchia</taxon>
        <taxon>Heteroconchia</taxon>
        <taxon>Euheterodonta</taxon>
        <taxon>Imparidentia</taxon>
        <taxon>Neoheterodontei</taxon>
        <taxon>Myida</taxon>
        <taxon>Dreissenoidea</taxon>
        <taxon>Dreissenidae</taxon>
        <taxon>Dreissena</taxon>
    </lineage>
</organism>
<dbReference type="AlphaFoldDB" id="A0A9D4QYW8"/>
<keyword evidence="2" id="KW-1185">Reference proteome</keyword>
<dbReference type="Proteomes" id="UP000828390">
    <property type="component" value="Unassembled WGS sequence"/>
</dbReference>
<reference evidence="1" key="1">
    <citation type="journal article" date="2019" name="bioRxiv">
        <title>The Genome of the Zebra Mussel, Dreissena polymorpha: A Resource for Invasive Species Research.</title>
        <authorList>
            <person name="McCartney M.A."/>
            <person name="Auch B."/>
            <person name="Kono T."/>
            <person name="Mallez S."/>
            <person name="Zhang Y."/>
            <person name="Obille A."/>
            <person name="Becker A."/>
            <person name="Abrahante J.E."/>
            <person name="Garbe J."/>
            <person name="Badalamenti J.P."/>
            <person name="Herman A."/>
            <person name="Mangelson H."/>
            <person name="Liachko I."/>
            <person name="Sullivan S."/>
            <person name="Sone E.D."/>
            <person name="Koren S."/>
            <person name="Silverstein K.A.T."/>
            <person name="Beckman K.B."/>
            <person name="Gohl D.M."/>
        </authorList>
    </citation>
    <scope>NUCLEOTIDE SEQUENCE</scope>
    <source>
        <strain evidence="1">Duluth1</strain>
        <tissue evidence="1">Whole animal</tissue>
    </source>
</reference>
<name>A0A9D4QYW8_DREPO</name>
<dbReference type="EMBL" id="JAIWYP010000003">
    <property type="protein sequence ID" value="KAH3847963.1"/>
    <property type="molecule type" value="Genomic_DNA"/>
</dbReference>